<protein>
    <submittedName>
        <fullName evidence="2">Uncharacterized protein</fullName>
    </submittedName>
</protein>
<evidence type="ECO:0000313" key="3">
    <source>
        <dbReference type="Proteomes" id="UP000823388"/>
    </source>
</evidence>
<sequence length="330" mass="36554">MDEGLRIWQQLTRRRTTTAAPSRTTTATSSPRRAWRERGRRRPHLRRVGPGERQGSEGGKRGQGRRARKEGGGAARLNHDSNGCVSSSLQVDKTRPPPTRRAAQGGERERAGARPPPIRRAAQGGGRERERERERDGGAQRKTAARRGGDSPLREAEAEGLRIRAAAAARRARRSIPRRERRSGDPRGSGRRRHGPARAFAFRCRHGPMPRCRGSGREDDGEQGRRRRGRGREGAEGRRHLDSLASAPPRLLCSAAAALPHTRRDGRRRMGSSVAAAPPPPPPRPGRRARRLRPAAAARISRGRIARREPSRKKPRGSSIHRSSRAQRTV</sequence>
<feature type="compositionally biased region" description="Basic and acidic residues" evidence="1">
    <location>
        <begin position="231"/>
        <end position="242"/>
    </location>
</feature>
<evidence type="ECO:0000313" key="2">
    <source>
        <dbReference type="EMBL" id="KAG2542212.1"/>
    </source>
</evidence>
<feature type="compositionally biased region" description="Basic and acidic residues" evidence="1">
    <location>
        <begin position="215"/>
        <end position="224"/>
    </location>
</feature>
<feature type="compositionally biased region" description="Polar residues" evidence="1">
    <location>
        <begin position="80"/>
        <end position="91"/>
    </location>
</feature>
<evidence type="ECO:0000256" key="1">
    <source>
        <dbReference type="SAM" id="MobiDB-lite"/>
    </source>
</evidence>
<proteinExistence type="predicted"/>
<feature type="compositionally biased region" description="Low complexity" evidence="1">
    <location>
        <begin position="17"/>
        <end position="32"/>
    </location>
</feature>
<feature type="compositionally biased region" description="Basic and acidic residues" evidence="1">
    <location>
        <begin position="147"/>
        <end position="162"/>
    </location>
</feature>
<feature type="compositionally biased region" description="Basic and acidic residues" evidence="1">
    <location>
        <begin position="126"/>
        <end position="139"/>
    </location>
</feature>
<feature type="compositionally biased region" description="Basic residues" evidence="1">
    <location>
        <begin position="33"/>
        <end position="47"/>
    </location>
</feature>
<keyword evidence="3" id="KW-1185">Reference proteome</keyword>
<feature type="region of interest" description="Disordered" evidence="1">
    <location>
        <begin position="1"/>
        <end position="330"/>
    </location>
</feature>
<feature type="compositionally biased region" description="Basic residues" evidence="1">
    <location>
        <begin position="301"/>
        <end position="316"/>
    </location>
</feature>
<reference evidence="2" key="1">
    <citation type="submission" date="2020-05" db="EMBL/GenBank/DDBJ databases">
        <title>WGS assembly of Panicum virgatum.</title>
        <authorList>
            <person name="Lovell J.T."/>
            <person name="Jenkins J."/>
            <person name="Shu S."/>
            <person name="Juenger T.E."/>
            <person name="Schmutz J."/>
        </authorList>
    </citation>
    <scope>NUCLEOTIDE SEQUENCE</scope>
    <source>
        <strain evidence="2">AP13</strain>
    </source>
</reference>
<gene>
    <name evidence="2" type="ORF">PVAP13_9NG849478</name>
</gene>
<feature type="compositionally biased region" description="Basic residues" evidence="1">
    <location>
        <begin position="170"/>
        <end position="181"/>
    </location>
</feature>
<comment type="caution">
    <text evidence="2">The sequence shown here is derived from an EMBL/GenBank/DDBJ whole genome shotgun (WGS) entry which is preliminary data.</text>
</comment>
<organism evidence="2 3">
    <name type="scientific">Panicum virgatum</name>
    <name type="common">Blackwell switchgrass</name>
    <dbReference type="NCBI Taxonomy" id="38727"/>
    <lineage>
        <taxon>Eukaryota</taxon>
        <taxon>Viridiplantae</taxon>
        <taxon>Streptophyta</taxon>
        <taxon>Embryophyta</taxon>
        <taxon>Tracheophyta</taxon>
        <taxon>Spermatophyta</taxon>
        <taxon>Magnoliopsida</taxon>
        <taxon>Liliopsida</taxon>
        <taxon>Poales</taxon>
        <taxon>Poaceae</taxon>
        <taxon>PACMAD clade</taxon>
        <taxon>Panicoideae</taxon>
        <taxon>Panicodae</taxon>
        <taxon>Paniceae</taxon>
        <taxon>Panicinae</taxon>
        <taxon>Panicum</taxon>
        <taxon>Panicum sect. Hiantes</taxon>
    </lineage>
</organism>
<name>A0A8T0N1K4_PANVG</name>
<accession>A0A8T0N1K4</accession>
<dbReference type="Proteomes" id="UP000823388">
    <property type="component" value="Chromosome 9N"/>
</dbReference>
<dbReference type="EMBL" id="CM029054">
    <property type="protein sequence ID" value="KAG2542212.1"/>
    <property type="molecule type" value="Genomic_DNA"/>
</dbReference>
<dbReference type="AlphaFoldDB" id="A0A8T0N1K4"/>